<dbReference type="SMART" id="SM00239">
    <property type="entry name" value="C2"/>
    <property type="match status" value="1"/>
</dbReference>
<dbReference type="PROSITE" id="PS50020">
    <property type="entry name" value="WW_DOMAIN_2"/>
    <property type="match status" value="2"/>
</dbReference>
<keyword evidence="8 12" id="KW-0833">Ubl conjugation pathway</keyword>
<dbReference type="PANTHER" id="PTHR31082:SF4">
    <property type="entry name" value="PHEROMONE-REGULATED MEMBRANE PROTEIN 10"/>
    <property type="match status" value="1"/>
</dbReference>
<evidence type="ECO:0000259" key="15">
    <source>
        <dbReference type="PROSITE" id="PS50004"/>
    </source>
</evidence>
<feature type="compositionally biased region" description="Basic and acidic residues" evidence="13">
    <location>
        <begin position="952"/>
        <end position="966"/>
    </location>
</feature>
<feature type="region of interest" description="Disordered" evidence="13">
    <location>
        <begin position="1624"/>
        <end position="1658"/>
    </location>
</feature>
<dbReference type="CDD" id="cd00201">
    <property type="entry name" value="WW"/>
    <property type="match status" value="2"/>
</dbReference>
<dbReference type="Pfam" id="PF06738">
    <property type="entry name" value="ThrE"/>
    <property type="match status" value="2"/>
</dbReference>
<dbReference type="InterPro" id="IPR000008">
    <property type="entry name" value="C2_dom"/>
</dbReference>
<dbReference type="EC" id="2.3.2.26" evidence="4"/>
<dbReference type="SUPFAM" id="SSF51045">
    <property type="entry name" value="WW domain"/>
    <property type="match status" value="2"/>
</dbReference>
<evidence type="ECO:0000256" key="9">
    <source>
        <dbReference type="ARBA" id="ARBA00022989"/>
    </source>
</evidence>
<dbReference type="Gene3D" id="3.90.1750.10">
    <property type="entry name" value="Hect, E3 ligase catalytic domains"/>
    <property type="match status" value="1"/>
</dbReference>
<dbReference type="SMART" id="SM00119">
    <property type="entry name" value="HECTc"/>
    <property type="match status" value="1"/>
</dbReference>
<dbReference type="PROSITE" id="PS01159">
    <property type="entry name" value="WW_DOMAIN_1"/>
    <property type="match status" value="2"/>
</dbReference>
<accession>A0A507FIM5</accession>
<comment type="pathway">
    <text evidence="3">Protein modification; protein ubiquitination.</text>
</comment>
<evidence type="ECO:0000256" key="14">
    <source>
        <dbReference type="SAM" id="Phobius"/>
    </source>
</evidence>
<dbReference type="InterPro" id="IPR035983">
    <property type="entry name" value="Hect_E3_ubiquitin_ligase"/>
</dbReference>
<keyword evidence="7" id="KW-0677">Repeat</keyword>
<dbReference type="Pfam" id="PF12821">
    <property type="entry name" value="ThrE_2"/>
    <property type="match status" value="1"/>
</dbReference>
<dbReference type="Pfam" id="PF00632">
    <property type="entry name" value="HECT"/>
    <property type="match status" value="1"/>
</dbReference>
<dbReference type="SUPFAM" id="SSF49562">
    <property type="entry name" value="C2 domain (Calcium/lipid-binding domain, CaLB)"/>
    <property type="match status" value="1"/>
</dbReference>
<dbReference type="InterPro" id="IPR001202">
    <property type="entry name" value="WW_dom"/>
</dbReference>
<feature type="domain" description="WW" evidence="16">
    <location>
        <begin position="1743"/>
        <end position="1776"/>
    </location>
</feature>
<keyword evidence="9 14" id="KW-1133">Transmembrane helix</keyword>
<dbReference type="FunFam" id="3.30.2410.10:FF:000001">
    <property type="entry name" value="E3 ubiquitin-protein ligase NEDD4-like"/>
    <property type="match status" value="1"/>
</dbReference>
<feature type="compositionally biased region" description="Acidic residues" evidence="13">
    <location>
        <begin position="971"/>
        <end position="980"/>
    </location>
</feature>
<feature type="transmembrane region" description="Helical" evidence="14">
    <location>
        <begin position="412"/>
        <end position="432"/>
    </location>
</feature>
<evidence type="ECO:0000256" key="1">
    <source>
        <dbReference type="ARBA" id="ARBA00000885"/>
    </source>
</evidence>
<feature type="transmembrane region" description="Helical" evidence="14">
    <location>
        <begin position="1210"/>
        <end position="1230"/>
    </location>
</feature>
<dbReference type="InterPro" id="IPR035892">
    <property type="entry name" value="C2_domain_sf"/>
</dbReference>
<evidence type="ECO:0000259" key="17">
    <source>
        <dbReference type="PROSITE" id="PS50237"/>
    </source>
</evidence>
<feature type="transmembrane region" description="Helical" evidence="14">
    <location>
        <begin position="541"/>
        <end position="561"/>
    </location>
</feature>
<comment type="caution">
    <text evidence="18">The sequence shown here is derived from an EMBL/GenBank/DDBJ whole genome shotgun (WGS) entry which is preliminary data.</text>
</comment>
<evidence type="ECO:0000259" key="16">
    <source>
        <dbReference type="PROSITE" id="PS50020"/>
    </source>
</evidence>
<evidence type="ECO:0000313" key="18">
    <source>
        <dbReference type="EMBL" id="TPX74927.1"/>
    </source>
</evidence>
<keyword evidence="5" id="KW-0808">Transferase</keyword>
<dbReference type="Gene3D" id="3.30.2160.10">
    <property type="entry name" value="Hect, E3 ligase catalytic domain"/>
    <property type="match status" value="1"/>
</dbReference>
<dbReference type="PROSITE" id="PS50004">
    <property type="entry name" value="C2"/>
    <property type="match status" value="1"/>
</dbReference>
<dbReference type="GO" id="GO:0022857">
    <property type="term" value="F:transmembrane transporter activity"/>
    <property type="evidence" value="ECO:0007669"/>
    <property type="project" value="InterPro"/>
</dbReference>
<feature type="transmembrane region" description="Helical" evidence="14">
    <location>
        <begin position="1250"/>
        <end position="1267"/>
    </location>
</feature>
<evidence type="ECO:0000256" key="8">
    <source>
        <dbReference type="ARBA" id="ARBA00022786"/>
    </source>
</evidence>
<keyword evidence="6 14" id="KW-0812">Transmembrane</keyword>
<protein>
    <recommendedName>
        <fullName evidence="4">HECT-type E3 ubiquitin transferase</fullName>
        <ecNumber evidence="4">2.3.2.26</ecNumber>
    </recommendedName>
</protein>
<dbReference type="GO" id="GO:0005737">
    <property type="term" value="C:cytoplasm"/>
    <property type="evidence" value="ECO:0007669"/>
    <property type="project" value="UniProtKB-ARBA"/>
</dbReference>
<feature type="compositionally biased region" description="Low complexity" evidence="13">
    <location>
        <begin position="1725"/>
        <end position="1740"/>
    </location>
</feature>
<reference evidence="18 19" key="1">
    <citation type="journal article" date="2019" name="Sci. Rep.">
        <title>Comparative genomics of chytrid fungi reveal insights into the obligate biotrophic and pathogenic lifestyle of Synchytrium endobioticum.</title>
        <authorList>
            <person name="van de Vossenberg B.T.L.H."/>
            <person name="Warris S."/>
            <person name="Nguyen H.D.T."/>
            <person name="van Gent-Pelzer M.P.E."/>
            <person name="Joly D.L."/>
            <person name="van de Geest H.C."/>
            <person name="Bonants P.J.M."/>
            <person name="Smith D.S."/>
            <person name="Levesque C.A."/>
            <person name="van der Lee T.A.J."/>
        </authorList>
    </citation>
    <scope>NUCLEOTIDE SEQUENCE [LARGE SCALE GENOMIC DNA]</scope>
    <source>
        <strain evidence="18 19">CBS 675.73</strain>
    </source>
</reference>
<dbReference type="Pfam" id="PF00168">
    <property type="entry name" value="C2"/>
    <property type="match status" value="1"/>
</dbReference>
<evidence type="ECO:0000256" key="10">
    <source>
        <dbReference type="ARBA" id="ARBA00023136"/>
    </source>
</evidence>
<feature type="domain" description="C2" evidence="15">
    <location>
        <begin position="1458"/>
        <end position="1572"/>
    </location>
</feature>
<evidence type="ECO:0000256" key="7">
    <source>
        <dbReference type="ARBA" id="ARBA00022737"/>
    </source>
</evidence>
<dbReference type="GO" id="GO:0016567">
    <property type="term" value="P:protein ubiquitination"/>
    <property type="evidence" value="ECO:0007669"/>
    <property type="project" value="UniProtKB-UniPathway"/>
</dbReference>
<dbReference type="FunFam" id="3.30.2160.10:FF:000001">
    <property type="entry name" value="E3 ubiquitin-protein ligase NEDD4-like"/>
    <property type="match status" value="1"/>
</dbReference>
<feature type="transmembrane region" description="Helical" evidence="14">
    <location>
        <begin position="1367"/>
        <end position="1388"/>
    </location>
</feature>
<dbReference type="UniPathway" id="UPA00143"/>
<feature type="domain" description="HECT" evidence="17">
    <location>
        <begin position="1896"/>
        <end position="2229"/>
    </location>
</feature>
<proteinExistence type="inferred from homology"/>
<dbReference type="SUPFAM" id="SSF56204">
    <property type="entry name" value="Hect, E3 ligase catalytic domain"/>
    <property type="match status" value="1"/>
</dbReference>
<organism evidence="18 19">
    <name type="scientific">Chytriomyces confervae</name>
    <dbReference type="NCBI Taxonomy" id="246404"/>
    <lineage>
        <taxon>Eukaryota</taxon>
        <taxon>Fungi</taxon>
        <taxon>Fungi incertae sedis</taxon>
        <taxon>Chytridiomycota</taxon>
        <taxon>Chytridiomycota incertae sedis</taxon>
        <taxon>Chytridiomycetes</taxon>
        <taxon>Chytridiales</taxon>
        <taxon>Chytriomycetaceae</taxon>
        <taxon>Chytriomyces</taxon>
    </lineage>
</organism>
<feature type="compositionally biased region" description="Polar residues" evidence="13">
    <location>
        <begin position="744"/>
        <end position="760"/>
    </location>
</feature>
<comment type="similarity">
    <text evidence="11">Belongs to the ThrE exporter (TC 2.A.79) family.</text>
</comment>
<feature type="compositionally biased region" description="Polar residues" evidence="13">
    <location>
        <begin position="36"/>
        <end position="46"/>
    </location>
</feature>
<feature type="transmembrane region" description="Helical" evidence="14">
    <location>
        <begin position="473"/>
        <end position="494"/>
    </location>
</feature>
<dbReference type="InterPro" id="IPR010619">
    <property type="entry name" value="ThrE-like_N"/>
</dbReference>
<gene>
    <name evidence="18" type="ORF">CcCBS67573_g03800</name>
</gene>
<keyword evidence="19" id="KW-1185">Reference proteome</keyword>
<feature type="transmembrane region" description="Helical" evidence="14">
    <location>
        <begin position="1274"/>
        <end position="1291"/>
    </location>
</feature>
<feature type="domain" description="WW" evidence="16">
    <location>
        <begin position="1808"/>
        <end position="1841"/>
    </location>
</feature>
<evidence type="ECO:0000256" key="13">
    <source>
        <dbReference type="SAM" id="MobiDB-lite"/>
    </source>
</evidence>
<evidence type="ECO:0000256" key="3">
    <source>
        <dbReference type="ARBA" id="ARBA00004906"/>
    </source>
</evidence>
<dbReference type="Gene3D" id="2.60.40.150">
    <property type="entry name" value="C2 domain"/>
    <property type="match status" value="1"/>
</dbReference>
<dbReference type="Gene3D" id="3.30.2410.10">
    <property type="entry name" value="Hect, E3 ligase catalytic domain"/>
    <property type="match status" value="1"/>
</dbReference>
<dbReference type="OrthoDB" id="8068875at2759"/>
<feature type="compositionally biased region" description="Low complexity" evidence="13">
    <location>
        <begin position="1629"/>
        <end position="1658"/>
    </location>
</feature>
<feature type="region of interest" description="Disordered" evidence="13">
    <location>
        <begin position="1725"/>
        <end position="1748"/>
    </location>
</feature>
<evidence type="ECO:0000256" key="6">
    <source>
        <dbReference type="ARBA" id="ARBA00022692"/>
    </source>
</evidence>
<feature type="transmembrane region" description="Helical" evidence="14">
    <location>
        <begin position="444"/>
        <end position="461"/>
    </location>
</feature>
<dbReference type="Gene3D" id="2.20.70.10">
    <property type="match status" value="1"/>
</dbReference>
<feature type="region of interest" description="Disordered" evidence="13">
    <location>
        <begin position="729"/>
        <end position="760"/>
    </location>
</feature>
<sequence>MQSPSHESEPGAIGAMQETARTPADPLTGLGLTLAASETEQVQPTTPRLRALLRFEDEYASESDASETNAAPPKTVHLAKVIEGAMPSPMLPSGIGKLQQPIQALESNPASPGRKKKGYKYKQYDNDPRDWIMTPTNQPQEVPIFPGKVKYTSSSSDLPRVASSGTVSLFRLGNENLEGTAGALGIEKPETVPKFMYDKGISPWAAVKAVGGGLKAGAVPGADTHVGETDAETIHRFKAVSEPAGSIRQFSLMERRRGKAPQDIKLPSFETEFAVDDEQSVKRNFIIKLARTFFQYGAPSHRLEFHLNKVSKVLDVEADFFLLPNLILISFGGENFRSSTHLVKTHGGNNMAKLAQVNALCLTLTEGLIDIQNASDLLEGVRAAADFPWWMIWLSYPVQAFTFALLVFNTGWYEALVATGLGFMAGGMDAMGGKFSAMSYMMEFFSSIIATFVARALQGVFYKNGLCFDYVKVTLAAIVPFLPGMSLTISIIELSTRNVVSGTVRMFAALFVAMLIGFGMTIGGSLVLWDTSLVRDTCAPVSSLWNIVFFLPMAMAINIYFNGSKHQWPIMTLASALGFVTSLLLNMVPILQAQPTAVNAIASTVIGLTSNIYARVTNEVAVAPILVSLWVQVPGSISVKSMLGFFVSSSSGVNSTAGVGSASGIVDGSNFVFQMLNIAMSLAMGLFVATMLVWPIRGPKAFGARYFAKSLEDFTSKFAAMTVPTNPTPAAAAAPWDRDPDTESAPSPHTPSAGTARATLQPSEIEMQLLSLSNAMPEIFDDIPLKELSTISYTESSKSVSIVPEPALPQHMRTSSKSISVESIDLKRSWSDSSVTHIYKSRGTYMSDPREWMPGYVASNIPPQSHRPSGSALQHLEDTAETLGIEKPQDVPKMIKNAGISPWAAVLALSTPTVVGDEPVSKPRSLRESAGDTVLAEVNGIDTVAAGSQSISERKKSTRKESRRNNGDSVDGPDDEEVEVEADENVRRNFLLKLSRTFSMYGAPSHRLEFHLAHVAKALDIDADFILFPGLLLVSFGGTENYNSTTHFLKAPWGINMGKLAQVNALCLALIEGLIDVHSAVDLLEGVRAASNHPNWVILLTFPMASFCVSLLLFQLSWLESIISGFLGLVVGLITEFLGRFENIGFLLEFLSTFVSTFLSRSIQSFLPGYCFNYLKITLASIAIFLPGLTLTIAIIELSTRNMVSGTVRLFGALFVAMVIGFGLTIGGSLVLWDTNPAPHPEVCPQTSQYWGFLFFIPMSMSINLAFQGSKFQWPIMVLASAMGFATNTLLNMVPGLQAQPTAVTALSSFSIGVTANVYARVTNDVAIAPILAGLLIQVPGSLSVTSTLKFFQSSSSSSSIVDGVNFTFQMLTISMALAMGLFLATLIRPLDTPTLPNEWRHIQASNEMSTSESRTVRITGEPPYRTSSVPNALSPSLVTSHAAWTGLEWLWAYGWNSLGGYPEWLSDSSGRLISLFKPFRMIVREVFRLPDPFAVVTVNGEQTKTTQVVKKTLNPYWNESFDLTLTNASTITIQIFDQKQWTKSKNQGFLGMATYAMGQIFDLGRGGEEMVTKDLGKAPGSQEPVCGKVMMNFSTNFAGMAAAPVNNSLSVPQAGMIRNPSVASFNSQQQPQPQLQPQQVMPQQQQQQQPVAQQNVRPAVVAPNAAAAGRQLSSFEDQLGQTTWQRPTAAPVSAAQANQNQAAELARFENRGLNFAGPAAVTPVAATTPTPTATAAAPAPTGPLPAGWEQRITSDGRTYYVDHNTRQTTWIDPRRNNRVAQPTGNMTPGQAQAYLLQMQTQTLQTFGPLPSGWEMRITNTNRIYFVDHNSKITTWDDPRMPSNDASVPQYKRDFRKKVVYFRSQPSMRMHPGNCHITIRRSNIFEDAYAEIMRHPAADLKKKLMIKFHGEDGLDYGGLSREFFFLMSKEMFNPFYCLFEYSAHDNYTLQINPNSGINPEHLNYFKFIGRIVGLAIFHQRFLDAFFVTSFYKLILGKKIVFADLESIDSQQFKSMTWMLENSVEGVLENTFSAESEIFGQIVTIDLKAGGRDIEVTDENKAEYAQLYSEWRIATRVADQFKAFQQGFNEIVPQDMITVFNPQELELLIGGLAEVDMDDWMKNTDYRGYTENDETIKMFWKTVKEMDNEKKANLLQFVTGTSRIPVNGFKDLQGSDGPRRFCIEKTGEIDSLPKSHTCFNRLDLPPYRSGDVLEKKLNMAIENTVGFGVE</sequence>
<feature type="transmembrane region" description="Helical" evidence="14">
    <location>
        <begin position="506"/>
        <end position="529"/>
    </location>
</feature>
<evidence type="ECO:0000313" key="19">
    <source>
        <dbReference type="Proteomes" id="UP000320333"/>
    </source>
</evidence>
<dbReference type="EMBL" id="QEAP01000102">
    <property type="protein sequence ID" value="TPX74927.1"/>
    <property type="molecule type" value="Genomic_DNA"/>
</dbReference>
<feature type="active site" description="Glycyl thioester intermediate" evidence="12">
    <location>
        <position position="2197"/>
    </location>
</feature>
<feature type="transmembrane region" description="Helical" evidence="14">
    <location>
        <begin position="1179"/>
        <end position="1198"/>
    </location>
</feature>
<dbReference type="InterPro" id="IPR024528">
    <property type="entry name" value="ThrE_2"/>
</dbReference>
<dbReference type="PANTHER" id="PTHR31082">
    <property type="entry name" value="PHEROMONE-REGULATED MEMBRANE PROTEIN 10"/>
    <property type="match status" value="1"/>
</dbReference>
<evidence type="ECO:0000256" key="11">
    <source>
        <dbReference type="ARBA" id="ARBA00034125"/>
    </source>
</evidence>
<evidence type="ECO:0000256" key="12">
    <source>
        <dbReference type="PROSITE-ProRule" id="PRU00104"/>
    </source>
</evidence>
<dbReference type="FunFam" id="3.90.1750.10:FF:000079">
    <property type="entry name" value="E3 ubiquitin-protein ligase"/>
    <property type="match status" value="1"/>
</dbReference>
<dbReference type="Pfam" id="PF00397">
    <property type="entry name" value="WW"/>
    <property type="match status" value="2"/>
</dbReference>
<evidence type="ECO:0000256" key="2">
    <source>
        <dbReference type="ARBA" id="ARBA00004141"/>
    </source>
</evidence>
<feature type="region of interest" description="Disordered" evidence="13">
    <location>
        <begin position="106"/>
        <end position="139"/>
    </location>
</feature>
<feature type="region of interest" description="Disordered" evidence="13">
    <location>
        <begin position="1"/>
        <end position="74"/>
    </location>
</feature>
<evidence type="ECO:0000256" key="4">
    <source>
        <dbReference type="ARBA" id="ARBA00012485"/>
    </source>
</evidence>
<feature type="transmembrane region" description="Helical" evidence="14">
    <location>
        <begin position="1327"/>
        <end position="1347"/>
    </location>
</feature>
<feature type="transmembrane region" description="Helical" evidence="14">
    <location>
        <begin position="1146"/>
        <end position="1167"/>
    </location>
</feature>
<dbReference type="GO" id="GO:0016020">
    <property type="term" value="C:membrane"/>
    <property type="evidence" value="ECO:0007669"/>
    <property type="project" value="UniProtKB-SubCell"/>
</dbReference>
<dbReference type="STRING" id="246404.A0A507FIM5"/>
<keyword evidence="10 14" id="KW-0472">Membrane</keyword>
<dbReference type="FunFam" id="2.20.70.10:FF:000017">
    <property type="entry name" value="E3 ubiquitin-protein ligase"/>
    <property type="match status" value="1"/>
</dbReference>
<evidence type="ECO:0000256" key="5">
    <source>
        <dbReference type="ARBA" id="ARBA00022679"/>
    </source>
</evidence>
<dbReference type="InterPro" id="IPR000569">
    <property type="entry name" value="HECT_dom"/>
</dbReference>
<feature type="transmembrane region" description="Helical" evidence="14">
    <location>
        <begin position="1096"/>
        <end position="1116"/>
    </location>
</feature>
<dbReference type="PROSITE" id="PS50237">
    <property type="entry name" value="HECT"/>
    <property type="match status" value="1"/>
</dbReference>
<feature type="transmembrane region" description="Helical" evidence="14">
    <location>
        <begin position="573"/>
        <end position="592"/>
    </location>
</feature>
<feature type="transmembrane region" description="Helical" evidence="14">
    <location>
        <begin position="1122"/>
        <end position="1139"/>
    </location>
</feature>
<dbReference type="Proteomes" id="UP000320333">
    <property type="component" value="Unassembled WGS sequence"/>
</dbReference>
<dbReference type="InterPro" id="IPR051361">
    <property type="entry name" value="ThrE/Ser_Exporter"/>
</dbReference>
<feature type="region of interest" description="Disordered" evidence="13">
    <location>
        <begin position="946"/>
        <end position="980"/>
    </location>
</feature>
<dbReference type="SMART" id="SM00456">
    <property type="entry name" value="WW"/>
    <property type="match status" value="2"/>
</dbReference>
<comment type="subcellular location">
    <subcellularLocation>
        <location evidence="2">Membrane</location>
        <topology evidence="2">Multi-pass membrane protein</topology>
    </subcellularLocation>
</comment>
<comment type="catalytic activity">
    <reaction evidence="1">
        <text>S-ubiquitinyl-[E2 ubiquitin-conjugating enzyme]-L-cysteine + [acceptor protein]-L-lysine = [E2 ubiquitin-conjugating enzyme]-L-cysteine + N(6)-ubiquitinyl-[acceptor protein]-L-lysine.</text>
        <dbReference type="EC" id="2.3.2.26"/>
    </reaction>
</comment>
<dbReference type="GO" id="GO:0061630">
    <property type="term" value="F:ubiquitin protein ligase activity"/>
    <property type="evidence" value="ECO:0007669"/>
    <property type="project" value="UniProtKB-EC"/>
</dbReference>
<name>A0A507FIM5_9FUNG</name>
<dbReference type="InterPro" id="IPR036020">
    <property type="entry name" value="WW_dom_sf"/>
</dbReference>
<feature type="transmembrane region" description="Helical" evidence="14">
    <location>
        <begin position="671"/>
        <end position="696"/>
    </location>
</feature>
<dbReference type="CDD" id="cd00078">
    <property type="entry name" value="HECTc"/>
    <property type="match status" value="1"/>
</dbReference>